<dbReference type="GO" id="GO:0000502">
    <property type="term" value="C:proteasome complex"/>
    <property type="evidence" value="ECO:0007669"/>
    <property type="project" value="UniProtKB-KW"/>
</dbReference>
<sequence length="295" mass="31119">MVNQKSVMAVIRAARPSFRNNHDKIAFAVHASFLAAGYVLTATGPPAFSENALSSASTDEVGTDQWNEQDDEYAFVYTSPEKGKKVLVKCLAMNDKLLVDALAEGASEPVHLEINVGDYVEENGGTNYSAQFKKLAELVKRLDTEVLSKLDGSPQPGLSISGSSSETSETSRHNVDTDVPIGRHASPQTHLPGMAYPSIGSGDLYPGPGAGMYPTRGDGGSMLLGPNDPRWFGSIGGDTGFPGGELGVPPGARFDPYGPPGVPGFEPNRFPGGPRRPHSGPHPDLHPFGSGSDFI</sequence>
<dbReference type="Gene3D" id="3.40.1000.30">
    <property type="match status" value="1"/>
</dbReference>
<evidence type="ECO:0000313" key="5">
    <source>
        <dbReference type="EMBL" id="KAB1224219.1"/>
    </source>
</evidence>
<dbReference type="Pfam" id="PF11566">
    <property type="entry name" value="PI31_Prot_N"/>
    <property type="match status" value="1"/>
</dbReference>
<dbReference type="InterPro" id="IPR021625">
    <property type="entry name" value="PI31_Prot_N"/>
</dbReference>
<feature type="region of interest" description="Disordered" evidence="3">
    <location>
        <begin position="149"/>
        <end position="192"/>
    </location>
</feature>
<keyword evidence="6" id="KW-1185">Reference proteome</keyword>
<dbReference type="GO" id="GO:0070628">
    <property type="term" value="F:proteasome binding"/>
    <property type="evidence" value="ECO:0007669"/>
    <property type="project" value="InterPro"/>
</dbReference>
<dbReference type="AlphaFoldDB" id="A0A6A1WFY6"/>
<evidence type="ECO:0000259" key="4">
    <source>
        <dbReference type="Pfam" id="PF11566"/>
    </source>
</evidence>
<feature type="domain" description="PI31 proteasome regulator N-terminal" evidence="4">
    <location>
        <begin position="15"/>
        <end position="153"/>
    </location>
</feature>
<dbReference type="PANTHER" id="PTHR13266:SF1">
    <property type="entry name" value="PROTEASOME INHIBITOR PI31 SUBUNIT"/>
    <property type="match status" value="1"/>
</dbReference>
<accession>A0A6A1WFY6</accession>
<feature type="compositionally biased region" description="Low complexity" evidence="3">
    <location>
        <begin position="153"/>
        <end position="168"/>
    </location>
</feature>
<reference evidence="5 6" key="1">
    <citation type="journal article" date="2019" name="Plant Biotechnol. J.">
        <title>The red bayberry genome and genetic basis of sex determination.</title>
        <authorList>
            <person name="Jia H.M."/>
            <person name="Jia H.J."/>
            <person name="Cai Q.L."/>
            <person name="Wang Y."/>
            <person name="Zhao H.B."/>
            <person name="Yang W.F."/>
            <person name="Wang G.Y."/>
            <person name="Li Y.H."/>
            <person name="Zhan D.L."/>
            <person name="Shen Y.T."/>
            <person name="Niu Q.F."/>
            <person name="Chang L."/>
            <person name="Qiu J."/>
            <person name="Zhao L."/>
            <person name="Xie H.B."/>
            <person name="Fu W.Y."/>
            <person name="Jin J."/>
            <person name="Li X.W."/>
            <person name="Jiao Y."/>
            <person name="Zhou C.C."/>
            <person name="Tu T."/>
            <person name="Chai C.Y."/>
            <person name="Gao J.L."/>
            <person name="Fan L.J."/>
            <person name="van de Weg E."/>
            <person name="Wang J.Y."/>
            <person name="Gao Z.S."/>
        </authorList>
    </citation>
    <scope>NUCLEOTIDE SEQUENCE [LARGE SCALE GENOMIC DNA]</scope>
    <source>
        <tissue evidence="5">Leaves</tissue>
    </source>
</reference>
<evidence type="ECO:0000256" key="1">
    <source>
        <dbReference type="ARBA" id="ARBA00006405"/>
    </source>
</evidence>
<evidence type="ECO:0000313" key="6">
    <source>
        <dbReference type="Proteomes" id="UP000516437"/>
    </source>
</evidence>
<comment type="similarity">
    <text evidence="1">Belongs to the proteasome inhibitor PI31 family.</text>
</comment>
<feature type="region of interest" description="Disordered" evidence="3">
    <location>
        <begin position="256"/>
        <end position="295"/>
    </location>
</feature>
<evidence type="ECO:0000256" key="2">
    <source>
        <dbReference type="ARBA" id="ARBA00022942"/>
    </source>
</evidence>
<evidence type="ECO:0000256" key="3">
    <source>
        <dbReference type="SAM" id="MobiDB-lite"/>
    </source>
</evidence>
<name>A0A6A1WFY6_9ROSI</name>
<dbReference type="GO" id="GO:0043161">
    <property type="term" value="P:proteasome-mediated ubiquitin-dependent protein catabolic process"/>
    <property type="evidence" value="ECO:0007669"/>
    <property type="project" value="InterPro"/>
</dbReference>
<dbReference type="OrthoDB" id="68090at2759"/>
<keyword evidence="2" id="KW-0647">Proteasome</keyword>
<comment type="caution">
    <text evidence="5">The sequence shown here is derived from an EMBL/GenBank/DDBJ whole genome shotgun (WGS) entry which is preliminary data.</text>
</comment>
<dbReference type="GO" id="GO:0004866">
    <property type="term" value="F:endopeptidase inhibitor activity"/>
    <property type="evidence" value="ECO:0007669"/>
    <property type="project" value="InterPro"/>
</dbReference>
<protein>
    <submittedName>
        <fullName evidence="5">Putative proteasome inhibitor</fullName>
    </submittedName>
</protein>
<dbReference type="PANTHER" id="PTHR13266">
    <property type="entry name" value="PROTEASOME INHIBITOR"/>
    <property type="match status" value="1"/>
</dbReference>
<dbReference type="InterPro" id="IPR045128">
    <property type="entry name" value="PI31-like"/>
</dbReference>
<dbReference type="Proteomes" id="UP000516437">
    <property type="component" value="Chromosome 2"/>
</dbReference>
<organism evidence="5 6">
    <name type="scientific">Morella rubra</name>
    <name type="common">Chinese bayberry</name>
    <dbReference type="NCBI Taxonomy" id="262757"/>
    <lineage>
        <taxon>Eukaryota</taxon>
        <taxon>Viridiplantae</taxon>
        <taxon>Streptophyta</taxon>
        <taxon>Embryophyta</taxon>
        <taxon>Tracheophyta</taxon>
        <taxon>Spermatophyta</taxon>
        <taxon>Magnoliopsida</taxon>
        <taxon>eudicotyledons</taxon>
        <taxon>Gunneridae</taxon>
        <taxon>Pentapetalae</taxon>
        <taxon>rosids</taxon>
        <taxon>fabids</taxon>
        <taxon>Fagales</taxon>
        <taxon>Myricaceae</taxon>
        <taxon>Morella</taxon>
    </lineage>
</organism>
<dbReference type="FunFam" id="3.40.1000.30:FF:000005">
    <property type="entry name" value="Probable proteasome inhibitor"/>
    <property type="match status" value="1"/>
</dbReference>
<gene>
    <name evidence="5" type="ORF">CJ030_MR2G013761</name>
</gene>
<dbReference type="EMBL" id="RXIC02000020">
    <property type="protein sequence ID" value="KAB1224219.1"/>
    <property type="molecule type" value="Genomic_DNA"/>
</dbReference>
<proteinExistence type="inferred from homology"/>